<evidence type="ECO:0000313" key="2">
    <source>
        <dbReference type="EMBL" id="KAK7023069.1"/>
    </source>
</evidence>
<comment type="caution">
    <text evidence="2">The sequence shown here is derived from an EMBL/GenBank/DDBJ whole genome shotgun (WGS) entry which is preliminary data.</text>
</comment>
<proteinExistence type="predicted"/>
<feature type="coiled-coil region" evidence="1">
    <location>
        <begin position="33"/>
        <end position="60"/>
    </location>
</feature>
<dbReference type="EMBL" id="JAWWNJ010000036">
    <property type="protein sequence ID" value="KAK7023069.1"/>
    <property type="molecule type" value="Genomic_DNA"/>
</dbReference>
<name>A0AAW0BAX1_9AGAR</name>
<keyword evidence="1" id="KW-0175">Coiled coil</keyword>
<dbReference type="AlphaFoldDB" id="A0AAW0BAX1"/>
<gene>
    <name evidence="2" type="ORF">R3P38DRAFT_2779812</name>
</gene>
<dbReference type="InterPro" id="IPR032675">
    <property type="entry name" value="LRR_dom_sf"/>
</dbReference>
<keyword evidence="3" id="KW-1185">Reference proteome</keyword>
<dbReference type="Gene3D" id="1.20.1280.50">
    <property type="match status" value="1"/>
</dbReference>
<accession>A0AAW0BAX1</accession>
<evidence type="ECO:0000256" key="1">
    <source>
        <dbReference type="SAM" id="Coils"/>
    </source>
</evidence>
<reference evidence="2 3" key="1">
    <citation type="journal article" date="2024" name="J Genomics">
        <title>Draft genome sequencing and assembly of Favolaschia claudopus CIRM-BRFM 2984 isolated from oak limbs.</title>
        <authorList>
            <person name="Navarro D."/>
            <person name="Drula E."/>
            <person name="Chaduli D."/>
            <person name="Cazenave R."/>
            <person name="Ahrendt S."/>
            <person name="Wang J."/>
            <person name="Lipzen A."/>
            <person name="Daum C."/>
            <person name="Barry K."/>
            <person name="Grigoriev I.V."/>
            <person name="Favel A."/>
            <person name="Rosso M.N."/>
            <person name="Martin F."/>
        </authorList>
    </citation>
    <scope>NUCLEOTIDE SEQUENCE [LARGE SCALE GENOMIC DNA]</scope>
    <source>
        <strain evidence="2 3">CIRM-BRFM 2984</strain>
    </source>
</reference>
<evidence type="ECO:0000313" key="3">
    <source>
        <dbReference type="Proteomes" id="UP001362999"/>
    </source>
</evidence>
<organism evidence="2 3">
    <name type="scientific">Favolaschia claudopus</name>
    <dbReference type="NCBI Taxonomy" id="2862362"/>
    <lineage>
        <taxon>Eukaryota</taxon>
        <taxon>Fungi</taxon>
        <taxon>Dikarya</taxon>
        <taxon>Basidiomycota</taxon>
        <taxon>Agaricomycotina</taxon>
        <taxon>Agaricomycetes</taxon>
        <taxon>Agaricomycetidae</taxon>
        <taxon>Agaricales</taxon>
        <taxon>Marasmiineae</taxon>
        <taxon>Mycenaceae</taxon>
        <taxon>Favolaschia</taxon>
    </lineage>
</organism>
<dbReference type="Proteomes" id="UP001362999">
    <property type="component" value="Unassembled WGS sequence"/>
</dbReference>
<protein>
    <submittedName>
        <fullName evidence="2">F-box domain-containing protein</fullName>
    </submittedName>
</protein>
<sequence>MSRASTSGDDVMQTTDPTTLSTQLAGLSSGAFKIQAQVLIEAAEANIARIESQIRDLEHLRDRERGIVTQLRMAIAPVNKLPAELLVEVFLLVCDNPPYQDRIRQTLALSQACAYWRRVAHSTPRLFREAVYNTLQRTPSANYLDGTKQWLGRSSPFPISVHLNVSDDRVQAEPLMDILATAAHRWKTADFRVSSLRTLSHISAASLSLLERLNLQSPGWSHHAEVSAFSAADKLRSVHLDTCLTSRFLLPWSQLTHMSIKDSNPIECLNALVQCTNIVGADFETNPWSWNSPPDIPLGKMTTLERLTSLSLDFEVDCQSGSCAPFFAHLALPALTSLTLCLMDSLWPSAEFTQFQIRSPHLEQLRIERSDLDTMELLTLFRQASSLISLTLECCVHCIDDNIFDALRYSPTATLNVVPKLTTFVCSYARNRFSEEALDNMIQSRWWTDQELSTLPPPAVSRWSCIGIHSDDQETHLSTWFGAKLEGYQSQDLDVWVQGYKNFLPSELSAESKRRSN</sequence>
<dbReference type="SUPFAM" id="SSF52047">
    <property type="entry name" value="RNI-like"/>
    <property type="match status" value="1"/>
</dbReference>
<dbReference type="Gene3D" id="3.80.10.10">
    <property type="entry name" value="Ribonuclease Inhibitor"/>
    <property type="match status" value="1"/>
</dbReference>